<evidence type="ECO:0000313" key="1">
    <source>
        <dbReference type="EMBL" id="KAE8732490.1"/>
    </source>
</evidence>
<organism evidence="1 2">
    <name type="scientific">Hibiscus syriacus</name>
    <name type="common">Rose of Sharon</name>
    <dbReference type="NCBI Taxonomy" id="106335"/>
    <lineage>
        <taxon>Eukaryota</taxon>
        <taxon>Viridiplantae</taxon>
        <taxon>Streptophyta</taxon>
        <taxon>Embryophyta</taxon>
        <taxon>Tracheophyta</taxon>
        <taxon>Spermatophyta</taxon>
        <taxon>Magnoliopsida</taxon>
        <taxon>eudicotyledons</taxon>
        <taxon>Gunneridae</taxon>
        <taxon>Pentapetalae</taxon>
        <taxon>rosids</taxon>
        <taxon>malvids</taxon>
        <taxon>Malvales</taxon>
        <taxon>Malvaceae</taxon>
        <taxon>Malvoideae</taxon>
        <taxon>Hibiscus</taxon>
    </lineage>
</organism>
<name>A0A6A3CT93_HIBSY</name>
<reference evidence="1" key="1">
    <citation type="submission" date="2019-09" db="EMBL/GenBank/DDBJ databases">
        <title>Draft genome information of white flower Hibiscus syriacus.</title>
        <authorList>
            <person name="Kim Y.-M."/>
        </authorList>
    </citation>
    <scope>NUCLEOTIDE SEQUENCE [LARGE SCALE GENOMIC DNA]</scope>
    <source>
        <strain evidence="1">YM2019G1</strain>
    </source>
</reference>
<sequence>MIIIEKQPLNHFHKMFSVIYGVDHDDLKQLFNISKSIREATVIAKKLHFAYRTPTKVKPFRTSLYSEFDGLSTVAWWVFIPTTDAICSALHGLFLVMTGSFPYPSGLSLLHVAGNPGMVQSRFSRPADNPSLSWISFDARLKSNLNMDDACVHDSLRREIETAGGPFIVKLSLELDILPNNRPFVVKLNMHCLESHILRCEVEIGSEIEKLFVDNQRSLRREVEHALSGVQYPSLGPFVVKLNMRCLESNILRCEVEIGSEIEKLVIDNQRSLRREVELAFGPFFVKLNLRCLESNILRCEVEIGSEIEKLFIDNQRGPFVVKLNLRCLESNILRCEVKIGSEIEKLVIDNQRSLRREVELAFGPFVVKLNLRCLESNILRCEVEIGSEIEKLVIENQRSLRREVELAFGPFVVKLNLCCLESNILRCEVEIGSKGCNKSCMLKMMDVMHLGLTEGFISSQSLRPDKSSGANTELPSVRAMSWFEYNLFIKPGLSSFLCN</sequence>
<keyword evidence="2" id="KW-1185">Reference proteome</keyword>
<proteinExistence type="predicted"/>
<gene>
    <name evidence="1" type="ORF">F3Y22_tig00001947pilonHSYRG00007</name>
</gene>
<accession>A0A6A3CT93</accession>
<protein>
    <submittedName>
        <fullName evidence="1">Telomerase Cajal body protein 1-like</fullName>
    </submittedName>
</protein>
<dbReference type="AlphaFoldDB" id="A0A6A3CT93"/>
<comment type="caution">
    <text evidence="1">The sequence shown here is derived from an EMBL/GenBank/DDBJ whole genome shotgun (WGS) entry which is preliminary data.</text>
</comment>
<dbReference type="InterPro" id="IPR045286">
    <property type="entry name" value="FBS1-like"/>
</dbReference>
<dbReference type="EMBL" id="VEPZ02000149">
    <property type="protein sequence ID" value="KAE8732490.1"/>
    <property type="molecule type" value="Genomic_DNA"/>
</dbReference>
<evidence type="ECO:0000313" key="2">
    <source>
        <dbReference type="Proteomes" id="UP000436088"/>
    </source>
</evidence>
<dbReference type="PANTHER" id="PTHR34049:SF1">
    <property type="entry name" value="F-BOX PROTEIN SKIP27"/>
    <property type="match status" value="1"/>
</dbReference>
<dbReference type="Proteomes" id="UP000436088">
    <property type="component" value="Unassembled WGS sequence"/>
</dbReference>
<dbReference type="PANTHER" id="PTHR34049">
    <property type="entry name" value="F-BOX PROTEIN SKIP27"/>
    <property type="match status" value="1"/>
</dbReference>